<gene>
    <name evidence="1" type="ORF">DPM19_28490</name>
</gene>
<dbReference type="PANTHER" id="PTHR34387">
    <property type="entry name" value="SLR1258 PROTEIN"/>
    <property type="match status" value="1"/>
</dbReference>
<comment type="caution">
    <text evidence="1">The sequence shown here is derived from an EMBL/GenBank/DDBJ whole genome shotgun (WGS) entry which is preliminary data.</text>
</comment>
<name>A0A365GYN6_9ACTN</name>
<proteinExistence type="predicted"/>
<dbReference type="Pfam" id="PF04402">
    <property type="entry name" value="SIMPL"/>
    <property type="match status" value="1"/>
</dbReference>
<dbReference type="AlphaFoldDB" id="A0A365GYN6"/>
<protein>
    <submittedName>
        <fullName evidence="1">SIMPL domain-containing protein</fullName>
    </submittedName>
</protein>
<evidence type="ECO:0000313" key="1">
    <source>
        <dbReference type="EMBL" id="RAY11950.1"/>
    </source>
</evidence>
<evidence type="ECO:0000313" key="2">
    <source>
        <dbReference type="Proteomes" id="UP000251891"/>
    </source>
</evidence>
<dbReference type="InterPro" id="IPR052022">
    <property type="entry name" value="26kDa_periplasmic_antigen"/>
</dbReference>
<dbReference type="Gene3D" id="3.30.110.170">
    <property type="entry name" value="Protein of unknown function (DUF541), domain 1"/>
    <property type="match status" value="1"/>
</dbReference>
<dbReference type="Gene3D" id="3.30.70.2970">
    <property type="entry name" value="Protein of unknown function (DUF541), domain 2"/>
    <property type="match status" value="1"/>
</dbReference>
<sequence>MSTPWGVATFGAATVAVEPDFARVKFGLASIGEAPAEAFQAAQQIITGVRAVLRAHAIPDAGVSPSRLKLATHYVYSRVDDERRKAGYKCEADFEVETEAIGSLQRLLIEIVDAGAERIDGIDFDVRSKPALRSRARRDAVTAARAKAELYAEAAGVELGKVLHIEDVDPERLKTYSHSGVSGGVEEDFAPGQIVVTAAVPMGFAIDG</sequence>
<dbReference type="GO" id="GO:0006974">
    <property type="term" value="P:DNA damage response"/>
    <property type="evidence" value="ECO:0007669"/>
    <property type="project" value="TreeGrafter"/>
</dbReference>
<reference evidence="1 2" key="1">
    <citation type="submission" date="2018-06" db="EMBL/GenBank/DDBJ databases">
        <title>Actinomadura craniellae sp. nov. isolated from marine sponge Craniella sp.</title>
        <authorList>
            <person name="Li L."/>
            <person name="Xu Q.H."/>
            <person name="Lin H.W."/>
            <person name="Lu Y.H."/>
        </authorList>
    </citation>
    <scope>NUCLEOTIDE SEQUENCE [LARGE SCALE GENOMIC DNA]</scope>
    <source>
        <strain evidence="1 2">LHW63021</strain>
    </source>
</reference>
<dbReference type="PANTHER" id="PTHR34387:SF1">
    <property type="entry name" value="PERIPLASMIC IMMUNOGENIC PROTEIN"/>
    <property type="match status" value="1"/>
</dbReference>
<dbReference type="InterPro" id="IPR007497">
    <property type="entry name" value="SIMPL/DUF541"/>
</dbReference>
<dbReference type="OrthoDB" id="4159934at2"/>
<organism evidence="1 2">
    <name type="scientific">Actinomadura craniellae</name>
    <dbReference type="NCBI Taxonomy" id="2231787"/>
    <lineage>
        <taxon>Bacteria</taxon>
        <taxon>Bacillati</taxon>
        <taxon>Actinomycetota</taxon>
        <taxon>Actinomycetes</taxon>
        <taxon>Streptosporangiales</taxon>
        <taxon>Thermomonosporaceae</taxon>
        <taxon>Actinomadura</taxon>
    </lineage>
</organism>
<keyword evidence="2" id="KW-1185">Reference proteome</keyword>
<dbReference type="EMBL" id="QLYX01000016">
    <property type="protein sequence ID" value="RAY11950.1"/>
    <property type="molecule type" value="Genomic_DNA"/>
</dbReference>
<dbReference type="Proteomes" id="UP000251891">
    <property type="component" value="Unassembled WGS sequence"/>
</dbReference>
<accession>A0A365GYN6</accession>